<dbReference type="EMBL" id="JAUZMY010000019">
    <property type="protein sequence ID" value="MEE2039370.1"/>
    <property type="molecule type" value="Genomic_DNA"/>
</dbReference>
<evidence type="ECO:0000259" key="1">
    <source>
        <dbReference type="Pfam" id="PF08349"/>
    </source>
</evidence>
<organism evidence="2 3">
    <name type="scientific">Nocardiopsis codii</name>
    <dbReference type="NCBI Taxonomy" id="3065942"/>
    <lineage>
        <taxon>Bacteria</taxon>
        <taxon>Bacillati</taxon>
        <taxon>Actinomycetota</taxon>
        <taxon>Actinomycetes</taxon>
        <taxon>Streptosporangiales</taxon>
        <taxon>Nocardiopsidaceae</taxon>
        <taxon>Nocardiopsis</taxon>
    </lineage>
</organism>
<keyword evidence="3" id="KW-1185">Reference proteome</keyword>
<dbReference type="PANTHER" id="PTHR30087:SF0">
    <property type="entry name" value="INNER MEMBRANE PROTEIN"/>
    <property type="match status" value="1"/>
</dbReference>
<proteinExistence type="predicted"/>
<protein>
    <submittedName>
        <fullName evidence="2">DUF523 and DUF1722 domain-containing protein</fullName>
    </submittedName>
</protein>
<dbReference type="Proteomes" id="UP001356095">
    <property type="component" value="Unassembled WGS sequence"/>
</dbReference>
<dbReference type="PANTHER" id="PTHR30087">
    <property type="entry name" value="INNER MEMBRANE PROTEIN"/>
    <property type="match status" value="1"/>
</dbReference>
<reference evidence="2 3" key="1">
    <citation type="submission" date="2023-08" db="EMBL/GenBank/DDBJ databases">
        <authorList>
            <person name="Girao M."/>
            <person name="Carvalho M.F."/>
        </authorList>
    </citation>
    <scope>NUCLEOTIDE SEQUENCE [LARGE SCALE GENOMIC DNA]</scope>
    <source>
        <strain evidence="2 3">CT-R113</strain>
    </source>
</reference>
<gene>
    <name evidence="2" type="ORF">Q8791_19310</name>
</gene>
<dbReference type="InterPro" id="IPR017087">
    <property type="entry name" value="UCP037004"/>
</dbReference>
<dbReference type="RefSeq" id="WP_330093141.1">
    <property type="nucleotide sequence ID" value="NZ_JAUZMY010000019.1"/>
</dbReference>
<comment type="caution">
    <text evidence="2">The sequence shown here is derived from an EMBL/GenBank/DDBJ whole genome shotgun (WGS) entry which is preliminary data.</text>
</comment>
<dbReference type="Pfam" id="PF08349">
    <property type="entry name" value="DUF1722"/>
    <property type="match status" value="1"/>
</dbReference>
<sequence>MKTHPPPAQTAAKAPSRPLVGVSSCLLGAPVRYNGGHSRSRFLTDELDRHVNWLPVCPEAEIGLGVPRPTLRLRRRDGEDRVVSSKDGTDVSEELAGIADQHLSQLRRLDGYVLKNKSPSCGLFALPVFDEDGNRVDGKGRGAFARRLTELLPSLPVEEQGRLSDAVLREQFAQRVFAHARLRELWESPWRPRDLVDLHSRHKLQLMSHSPDGYRETGRIVARAGTADREETVAAYTEAFHRAMAVLPSRGRHVNALQHAFGMLSSLLDDARRHDLLEAIEDYRREQVPLSVPVALLRHHCAAEDVAWARDQTYLRPYPDDLRLRHSVSV</sequence>
<dbReference type="PIRSF" id="PIRSF037004">
    <property type="entry name" value="UCP037004"/>
    <property type="match status" value="1"/>
</dbReference>
<feature type="domain" description="DUF1722" evidence="1">
    <location>
        <begin position="203"/>
        <end position="319"/>
    </location>
</feature>
<dbReference type="InterPro" id="IPR013560">
    <property type="entry name" value="DUF1722"/>
</dbReference>
<evidence type="ECO:0000313" key="2">
    <source>
        <dbReference type="EMBL" id="MEE2039370.1"/>
    </source>
</evidence>
<name>A0ABU7KAU6_9ACTN</name>
<dbReference type="Pfam" id="PF04463">
    <property type="entry name" value="2-thiour_desulf"/>
    <property type="match status" value="1"/>
</dbReference>
<accession>A0ABU7KAU6</accession>
<dbReference type="InterPro" id="IPR007553">
    <property type="entry name" value="2-thiour_desulf"/>
</dbReference>
<evidence type="ECO:0000313" key="3">
    <source>
        <dbReference type="Proteomes" id="UP001356095"/>
    </source>
</evidence>